<accession>A0A8K0DMD8</accession>
<dbReference type="PANTHER" id="PTHR34717">
    <property type="entry name" value="EG:BACR7A4.20 PROTEIN"/>
    <property type="match status" value="1"/>
</dbReference>
<dbReference type="OrthoDB" id="6123450at2759"/>
<evidence type="ECO:0000313" key="1">
    <source>
        <dbReference type="EMBL" id="KAF2905991.1"/>
    </source>
</evidence>
<sequence>QSDAHILHGIDQNGNSILVKLILRQHRLAEVILCLRLSNGAIYVLPNEPEALLCSIPSRQWKAGGLSITIVEPLYRIRLLYNGFLKNLKNGKVEHVKFNFIWNTADKPLYYPQDSSNSLLADALAKEPWRDGSWIELMGDERGFEQYGALQGFVTGDSFTENYLLQLPCVRRQCWGSSEAFALYRNFSVFVVGRDGTLFNIGCKSFKKGCSQMKYGSILDNTGHIYTVDQHDINLEYIGERSIPDMITIHLKGNKKTYKCILHINNETIVTTQSNALYGWDLKMLSAECILDCQHAKAVASFWYSKRGTGVDLPDSLLSEPITDTPYVNLLAPFSSTECKIKSLAGGKGSSLALLSSLNSKNVSF</sequence>
<reference evidence="1" key="1">
    <citation type="submission" date="2019-08" db="EMBL/GenBank/DDBJ databases">
        <title>The genome of the North American firefly Photinus pyralis.</title>
        <authorList>
            <consortium name="Photinus pyralis genome working group"/>
            <person name="Fallon T.R."/>
            <person name="Sander Lower S.E."/>
            <person name="Weng J.-K."/>
        </authorList>
    </citation>
    <scope>NUCLEOTIDE SEQUENCE</scope>
    <source>
        <strain evidence="1">TRF0915ILg1</strain>
        <tissue evidence="1">Whole body</tissue>
    </source>
</reference>
<protein>
    <submittedName>
        <fullName evidence="1">Uncharacterized protein</fullName>
    </submittedName>
</protein>
<dbReference type="Proteomes" id="UP000801492">
    <property type="component" value="Unassembled WGS sequence"/>
</dbReference>
<organism evidence="1 2">
    <name type="scientific">Ignelater luminosus</name>
    <name type="common">Cucubano</name>
    <name type="synonym">Pyrophorus luminosus</name>
    <dbReference type="NCBI Taxonomy" id="2038154"/>
    <lineage>
        <taxon>Eukaryota</taxon>
        <taxon>Metazoa</taxon>
        <taxon>Ecdysozoa</taxon>
        <taxon>Arthropoda</taxon>
        <taxon>Hexapoda</taxon>
        <taxon>Insecta</taxon>
        <taxon>Pterygota</taxon>
        <taxon>Neoptera</taxon>
        <taxon>Endopterygota</taxon>
        <taxon>Coleoptera</taxon>
        <taxon>Polyphaga</taxon>
        <taxon>Elateriformia</taxon>
        <taxon>Elateroidea</taxon>
        <taxon>Elateridae</taxon>
        <taxon>Agrypninae</taxon>
        <taxon>Pyrophorini</taxon>
        <taxon>Ignelater</taxon>
    </lineage>
</organism>
<dbReference type="PANTHER" id="PTHR34717:SF1">
    <property type="entry name" value="EG:BACR7A4.20 PROTEIN"/>
    <property type="match status" value="1"/>
</dbReference>
<dbReference type="EMBL" id="VTPC01000378">
    <property type="protein sequence ID" value="KAF2905991.1"/>
    <property type="molecule type" value="Genomic_DNA"/>
</dbReference>
<dbReference type="AlphaFoldDB" id="A0A8K0DMD8"/>
<gene>
    <name evidence="1" type="ORF">ILUMI_00185</name>
</gene>
<proteinExistence type="predicted"/>
<evidence type="ECO:0000313" key="2">
    <source>
        <dbReference type="Proteomes" id="UP000801492"/>
    </source>
</evidence>
<name>A0A8K0DMD8_IGNLU</name>
<comment type="caution">
    <text evidence="1">The sequence shown here is derived from an EMBL/GenBank/DDBJ whole genome shotgun (WGS) entry which is preliminary data.</text>
</comment>
<feature type="non-terminal residue" evidence="1">
    <location>
        <position position="1"/>
    </location>
</feature>
<keyword evidence="2" id="KW-1185">Reference proteome</keyword>